<name>A0A6G1FDZ3_9ORYZ</name>
<dbReference type="EMBL" id="SPHZ02000001">
    <property type="protein sequence ID" value="KAF0935089.1"/>
    <property type="molecule type" value="Genomic_DNA"/>
</dbReference>
<keyword evidence="2" id="KW-1185">Reference proteome</keyword>
<organism evidence="1 2">
    <name type="scientific">Oryza meyeriana var. granulata</name>
    <dbReference type="NCBI Taxonomy" id="110450"/>
    <lineage>
        <taxon>Eukaryota</taxon>
        <taxon>Viridiplantae</taxon>
        <taxon>Streptophyta</taxon>
        <taxon>Embryophyta</taxon>
        <taxon>Tracheophyta</taxon>
        <taxon>Spermatophyta</taxon>
        <taxon>Magnoliopsida</taxon>
        <taxon>Liliopsida</taxon>
        <taxon>Poales</taxon>
        <taxon>Poaceae</taxon>
        <taxon>BOP clade</taxon>
        <taxon>Oryzoideae</taxon>
        <taxon>Oryzeae</taxon>
        <taxon>Oryzinae</taxon>
        <taxon>Oryza</taxon>
        <taxon>Oryza meyeriana</taxon>
    </lineage>
</organism>
<protein>
    <submittedName>
        <fullName evidence="1">Uncharacterized protein</fullName>
    </submittedName>
</protein>
<dbReference type="Proteomes" id="UP000479710">
    <property type="component" value="Unassembled WGS sequence"/>
</dbReference>
<proteinExistence type="predicted"/>
<dbReference type="AlphaFoldDB" id="A0A6G1FDZ3"/>
<feature type="non-terminal residue" evidence="1">
    <location>
        <position position="1"/>
    </location>
</feature>
<evidence type="ECO:0000313" key="1">
    <source>
        <dbReference type="EMBL" id="KAF0935089.1"/>
    </source>
</evidence>
<sequence>ARPSCRIHLGFVVVIRIPSPDAASSFRRCCTVPWPGVLARPLLCPAGTL</sequence>
<evidence type="ECO:0000313" key="2">
    <source>
        <dbReference type="Proteomes" id="UP000479710"/>
    </source>
</evidence>
<gene>
    <name evidence="1" type="ORF">E2562_030332</name>
</gene>
<comment type="caution">
    <text evidence="1">The sequence shown here is derived from an EMBL/GenBank/DDBJ whole genome shotgun (WGS) entry which is preliminary data.</text>
</comment>
<accession>A0A6G1FDZ3</accession>
<reference evidence="1 2" key="1">
    <citation type="submission" date="2019-11" db="EMBL/GenBank/DDBJ databases">
        <title>Whole genome sequence of Oryza granulata.</title>
        <authorList>
            <person name="Li W."/>
        </authorList>
    </citation>
    <scope>NUCLEOTIDE SEQUENCE [LARGE SCALE GENOMIC DNA]</scope>
    <source>
        <strain evidence="2">cv. Menghai</strain>
        <tissue evidence="1">Leaf</tissue>
    </source>
</reference>